<evidence type="ECO:0000313" key="12">
    <source>
        <dbReference type="Proteomes" id="UP000011761"/>
    </source>
</evidence>
<evidence type="ECO:0000256" key="9">
    <source>
        <dbReference type="ARBA" id="ARBA00023136"/>
    </source>
</evidence>
<dbReference type="GeneID" id="19115393"/>
<dbReference type="KEGG" id="bcom:BAUCODRAFT_54873"/>
<feature type="transmembrane region" description="Helical" evidence="10">
    <location>
        <begin position="243"/>
        <end position="263"/>
    </location>
</feature>
<keyword evidence="7 10" id="KW-1133">Transmembrane helix</keyword>
<dbReference type="InterPro" id="IPR039204">
    <property type="entry name" value="MRS2-like"/>
</dbReference>
<feature type="non-terminal residue" evidence="11">
    <location>
        <position position="1"/>
    </location>
</feature>
<name>M2NEM3_BAUPA</name>
<dbReference type="GO" id="GO:0015095">
    <property type="term" value="F:magnesium ion transmembrane transporter activity"/>
    <property type="evidence" value="ECO:0007669"/>
    <property type="project" value="TreeGrafter"/>
</dbReference>
<dbReference type="Proteomes" id="UP000011761">
    <property type="component" value="Unassembled WGS sequence"/>
</dbReference>
<evidence type="ECO:0000313" key="11">
    <source>
        <dbReference type="EMBL" id="EMC97415.1"/>
    </source>
</evidence>
<evidence type="ECO:0000256" key="8">
    <source>
        <dbReference type="ARBA" id="ARBA00023065"/>
    </source>
</evidence>
<keyword evidence="6" id="KW-0809">Transit peptide</keyword>
<dbReference type="eggNOG" id="KOG2662">
    <property type="taxonomic scope" value="Eukaryota"/>
</dbReference>
<protein>
    <recommendedName>
        <fullName evidence="10">Magnesium transporter</fullName>
    </recommendedName>
</protein>
<keyword evidence="8 10" id="KW-0406">Ion transport</keyword>
<evidence type="ECO:0000256" key="7">
    <source>
        <dbReference type="ARBA" id="ARBA00022989"/>
    </source>
</evidence>
<dbReference type="AlphaFoldDB" id="M2NEM3"/>
<dbReference type="OMA" id="YTWKEDH"/>
<keyword evidence="10" id="KW-0496">Mitochondrion</keyword>
<keyword evidence="5 10" id="KW-0460">Magnesium</keyword>
<feature type="non-terminal residue" evidence="11">
    <location>
        <position position="307"/>
    </location>
</feature>
<keyword evidence="10" id="KW-0999">Mitochondrion inner membrane</keyword>
<reference evidence="11 12" key="1">
    <citation type="journal article" date="2012" name="PLoS Pathog.">
        <title>Diverse lifestyles and strategies of plant pathogenesis encoded in the genomes of eighteen Dothideomycetes fungi.</title>
        <authorList>
            <person name="Ohm R.A."/>
            <person name="Feau N."/>
            <person name="Henrissat B."/>
            <person name="Schoch C.L."/>
            <person name="Horwitz B.A."/>
            <person name="Barry K.W."/>
            <person name="Condon B.J."/>
            <person name="Copeland A.C."/>
            <person name="Dhillon B."/>
            <person name="Glaser F."/>
            <person name="Hesse C.N."/>
            <person name="Kosti I."/>
            <person name="LaButti K."/>
            <person name="Lindquist E.A."/>
            <person name="Lucas S."/>
            <person name="Salamov A.A."/>
            <person name="Bradshaw R.E."/>
            <person name="Ciuffetti L."/>
            <person name="Hamelin R.C."/>
            <person name="Kema G.H.J."/>
            <person name="Lawrence C."/>
            <person name="Scott J.A."/>
            <person name="Spatafora J.W."/>
            <person name="Turgeon B.G."/>
            <person name="de Wit P.J.G.M."/>
            <person name="Zhong S."/>
            <person name="Goodwin S.B."/>
            <person name="Grigoriev I.V."/>
        </authorList>
    </citation>
    <scope>NUCLEOTIDE SEQUENCE [LARGE SCALE GENOMIC DNA]</scope>
    <source>
        <strain evidence="11 12">UAMH 10762</strain>
    </source>
</reference>
<dbReference type="SUPFAM" id="SSF144083">
    <property type="entry name" value="Magnesium transport protein CorA, transmembrane region"/>
    <property type="match status" value="1"/>
</dbReference>
<accession>M2NEM3</accession>
<evidence type="ECO:0000256" key="10">
    <source>
        <dbReference type="RuleBase" id="RU366042"/>
    </source>
</evidence>
<dbReference type="Gene3D" id="2.40.128.330">
    <property type="match status" value="1"/>
</dbReference>
<keyword evidence="3 10" id="KW-0813">Transport</keyword>
<evidence type="ECO:0000256" key="6">
    <source>
        <dbReference type="ARBA" id="ARBA00022946"/>
    </source>
</evidence>
<dbReference type="CDD" id="cd12823">
    <property type="entry name" value="Mrs2_Mfm1p-like"/>
    <property type="match status" value="1"/>
</dbReference>
<dbReference type="GO" id="GO:0005743">
    <property type="term" value="C:mitochondrial inner membrane"/>
    <property type="evidence" value="ECO:0007669"/>
    <property type="project" value="UniProtKB-SubCell"/>
</dbReference>
<evidence type="ECO:0000256" key="3">
    <source>
        <dbReference type="ARBA" id="ARBA00022448"/>
    </source>
</evidence>
<dbReference type="Pfam" id="PF22099">
    <property type="entry name" value="MRS2-like"/>
    <property type="match status" value="1"/>
</dbReference>
<evidence type="ECO:0000256" key="4">
    <source>
        <dbReference type="ARBA" id="ARBA00022692"/>
    </source>
</evidence>
<dbReference type="EMBL" id="KB445554">
    <property type="protein sequence ID" value="EMC97415.1"/>
    <property type="molecule type" value="Genomic_DNA"/>
</dbReference>
<keyword evidence="4 10" id="KW-0812">Transmembrane</keyword>
<dbReference type="GO" id="GO:0045016">
    <property type="term" value="P:mitochondrial magnesium ion transmembrane transport"/>
    <property type="evidence" value="ECO:0007669"/>
    <property type="project" value="TreeGrafter"/>
</dbReference>
<comment type="similarity">
    <text evidence="2 10">Belongs to the CorA metal ion transporter (MIT) (TC 1.A.35) family.</text>
</comment>
<proteinExistence type="inferred from homology"/>
<dbReference type="PANTHER" id="PTHR13890:SF0">
    <property type="entry name" value="MAGNESIUM TRANSPORTER MRS2 HOMOLOG, MITOCHONDRIAL"/>
    <property type="match status" value="1"/>
</dbReference>
<keyword evidence="9 10" id="KW-0472">Membrane</keyword>
<comment type="subcellular location">
    <subcellularLocation>
        <location evidence="1">Membrane</location>
        <topology evidence="1">Multi-pass membrane protein</topology>
    </subcellularLocation>
    <subcellularLocation>
        <location evidence="10">Mitochondrion inner membrane</location>
        <topology evidence="10">Multi-pass membrane protein</topology>
    </subcellularLocation>
</comment>
<dbReference type="RefSeq" id="XP_007675376.1">
    <property type="nucleotide sequence ID" value="XM_007677186.1"/>
</dbReference>
<evidence type="ECO:0000256" key="2">
    <source>
        <dbReference type="ARBA" id="ARBA00009765"/>
    </source>
</evidence>
<feature type="transmembrane region" description="Helical" evidence="10">
    <location>
        <begin position="275"/>
        <end position="295"/>
    </location>
</feature>
<dbReference type="HOGENOM" id="CLU_025144_1_1_1"/>
<dbReference type="OrthoDB" id="10251508at2759"/>
<sequence length="307" mass="34410">KTRLVSDFGLQRRDLRKIDSTSDDLPDMFVRHCAIVANLSAVRAIIQADRVLLLVDNTSWHAGSAKSQYLLRLATQLQTAQSIDKSSPPVPYELFALEAILHKVLAQFEAEVQLQRAAVDEVLHTVQETSKAQIESFDFRSFAAKSQELAELSQRARLTADAIKEVLDHDEDLAAMYLTDAKAGRPHEVQDHESVELLLESYFQLFDDVVQRTARLAYVVSNNEATAKSLLDVRRNQIMLLDIRINLAMLALAAATLGAGLYGMNLQNGLEEWDWGFPVITSFCVGSSVLIYAVGRRRIQKLNLLRM</sequence>
<evidence type="ECO:0000256" key="1">
    <source>
        <dbReference type="ARBA" id="ARBA00004141"/>
    </source>
</evidence>
<gene>
    <name evidence="11" type="ORF">BAUCODRAFT_54873</name>
</gene>
<dbReference type="Gene3D" id="1.20.58.340">
    <property type="entry name" value="Magnesium transport protein CorA, transmembrane region"/>
    <property type="match status" value="2"/>
</dbReference>
<evidence type="ECO:0000256" key="5">
    <source>
        <dbReference type="ARBA" id="ARBA00022842"/>
    </source>
</evidence>
<keyword evidence="12" id="KW-1185">Reference proteome</keyword>
<organism evidence="11 12">
    <name type="scientific">Baudoinia panamericana (strain UAMH 10762)</name>
    <name type="common">Angels' share fungus</name>
    <name type="synonym">Baudoinia compniacensis (strain UAMH 10762)</name>
    <dbReference type="NCBI Taxonomy" id="717646"/>
    <lineage>
        <taxon>Eukaryota</taxon>
        <taxon>Fungi</taxon>
        <taxon>Dikarya</taxon>
        <taxon>Ascomycota</taxon>
        <taxon>Pezizomycotina</taxon>
        <taxon>Dothideomycetes</taxon>
        <taxon>Dothideomycetidae</taxon>
        <taxon>Mycosphaerellales</taxon>
        <taxon>Teratosphaeriaceae</taxon>
        <taxon>Baudoinia</taxon>
    </lineage>
</organism>
<dbReference type="InterPro" id="IPR045863">
    <property type="entry name" value="CorA_TM1_TM2"/>
</dbReference>
<dbReference type="PANTHER" id="PTHR13890">
    <property type="entry name" value="RNA SPLICING PROTEIN MRS2, MITOCHONDRIAL"/>
    <property type="match status" value="1"/>
</dbReference>